<evidence type="ECO:0000313" key="3">
    <source>
        <dbReference type="Proteomes" id="UP000715781"/>
    </source>
</evidence>
<keyword evidence="1" id="KW-0812">Transmembrane</keyword>
<protein>
    <submittedName>
        <fullName evidence="2">Uncharacterized protein</fullName>
    </submittedName>
</protein>
<keyword evidence="1" id="KW-1133">Transmembrane helix</keyword>
<sequence length="63" mass="6721">MKLPQLIVTTVAAIAFGYVGSQYFNKNIMYAMGAGMVGLGTAAYLTPSKSKEKPIHTQPKQSA</sequence>
<comment type="caution">
    <text evidence="2">The sequence shown here is derived from an EMBL/GenBank/DDBJ whole genome shotgun (WGS) entry which is preliminary data.</text>
</comment>
<dbReference type="Proteomes" id="UP000715781">
    <property type="component" value="Unassembled WGS sequence"/>
</dbReference>
<evidence type="ECO:0000313" key="2">
    <source>
        <dbReference type="EMBL" id="MBW4563813.1"/>
    </source>
</evidence>
<dbReference type="AlphaFoldDB" id="A0A951Q1T7"/>
<reference evidence="2" key="1">
    <citation type="submission" date="2021-05" db="EMBL/GenBank/DDBJ databases">
        <authorList>
            <person name="Pietrasiak N."/>
            <person name="Ward R."/>
            <person name="Stajich J.E."/>
            <person name="Kurbessoian T."/>
        </authorList>
    </citation>
    <scope>NUCLEOTIDE SEQUENCE</scope>
    <source>
        <strain evidence="2">JT2-VF2</strain>
    </source>
</reference>
<proteinExistence type="predicted"/>
<name>A0A951Q1T7_9NOST</name>
<accession>A0A951Q1T7</accession>
<organism evidence="2 3">
    <name type="scientific">Mojavia pulchra JT2-VF2</name>
    <dbReference type="NCBI Taxonomy" id="287848"/>
    <lineage>
        <taxon>Bacteria</taxon>
        <taxon>Bacillati</taxon>
        <taxon>Cyanobacteriota</taxon>
        <taxon>Cyanophyceae</taxon>
        <taxon>Nostocales</taxon>
        <taxon>Nostocaceae</taxon>
    </lineage>
</organism>
<reference evidence="2" key="2">
    <citation type="journal article" date="2022" name="Microbiol. Resour. Announc.">
        <title>Metagenome Sequencing to Explore Phylogenomics of Terrestrial Cyanobacteria.</title>
        <authorList>
            <person name="Ward R.D."/>
            <person name="Stajich J.E."/>
            <person name="Johansen J.R."/>
            <person name="Huntemann M."/>
            <person name="Clum A."/>
            <person name="Foster B."/>
            <person name="Foster B."/>
            <person name="Roux S."/>
            <person name="Palaniappan K."/>
            <person name="Varghese N."/>
            <person name="Mukherjee S."/>
            <person name="Reddy T.B.K."/>
            <person name="Daum C."/>
            <person name="Copeland A."/>
            <person name="Chen I.A."/>
            <person name="Ivanova N.N."/>
            <person name="Kyrpides N.C."/>
            <person name="Shapiro N."/>
            <person name="Eloe-Fadrosh E.A."/>
            <person name="Pietrasiak N."/>
        </authorList>
    </citation>
    <scope>NUCLEOTIDE SEQUENCE</scope>
    <source>
        <strain evidence="2">JT2-VF2</strain>
    </source>
</reference>
<gene>
    <name evidence="2" type="ORF">KME32_22260</name>
</gene>
<evidence type="ECO:0000256" key="1">
    <source>
        <dbReference type="SAM" id="Phobius"/>
    </source>
</evidence>
<keyword evidence="1" id="KW-0472">Membrane</keyword>
<feature type="transmembrane region" description="Helical" evidence="1">
    <location>
        <begin position="27"/>
        <end position="46"/>
    </location>
</feature>
<dbReference type="EMBL" id="JAHHHN010000016">
    <property type="protein sequence ID" value="MBW4563813.1"/>
    <property type="molecule type" value="Genomic_DNA"/>
</dbReference>